<keyword evidence="1" id="KW-1133">Transmembrane helix</keyword>
<keyword evidence="1" id="KW-0472">Membrane</keyword>
<evidence type="ECO:0000313" key="3">
    <source>
        <dbReference type="Proteomes" id="UP000683428"/>
    </source>
</evidence>
<dbReference type="EMBL" id="CP064782">
    <property type="protein sequence ID" value="QWT49975.1"/>
    <property type="molecule type" value="Genomic_DNA"/>
</dbReference>
<evidence type="ECO:0000256" key="1">
    <source>
        <dbReference type="SAM" id="Phobius"/>
    </source>
</evidence>
<dbReference type="NCBIfam" id="TIGR02532">
    <property type="entry name" value="IV_pilin_GFxxxE"/>
    <property type="match status" value="1"/>
</dbReference>
<keyword evidence="3" id="KW-1185">Reference proteome</keyword>
<organism evidence="2 3">
    <name type="scientific">Azospira inquinata</name>
    <dbReference type="NCBI Taxonomy" id="2785627"/>
    <lineage>
        <taxon>Bacteria</taxon>
        <taxon>Pseudomonadati</taxon>
        <taxon>Pseudomonadota</taxon>
        <taxon>Betaproteobacteria</taxon>
        <taxon>Rhodocyclales</taxon>
        <taxon>Rhodocyclaceae</taxon>
        <taxon>Azospira</taxon>
    </lineage>
</organism>
<dbReference type="RefSeq" id="WP_216131546.1">
    <property type="nucleotide sequence ID" value="NZ_CP072875.1"/>
</dbReference>
<feature type="transmembrane region" description="Helical" evidence="1">
    <location>
        <begin position="49"/>
        <end position="68"/>
    </location>
</feature>
<keyword evidence="1" id="KW-0812">Transmembrane</keyword>
<evidence type="ECO:0000313" key="2">
    <source>
        <dbReference type="EMBL" id="QWT49975.1"/>
    </source>
</evidence>
<dbReference type="Proteomes" id="UP000683428">
    <property type="component" value="Chromosome"/>
</dbReference>
<name>A0A975SP76_9RHOO</name>
<sequence length="212" mass="21991">MGFPSTSYPANSVISFPLSPSPAFLGSSRSAGQGRVGPLRNAGFTLVELVISILVLGILAAVALPIYADYRSAARAAAVKGLGGSVNSAMGIVNSLIAVRGAGTVGKETNITWVTMTDGSQVRVWSGYPDRWCDGIGATQLGMEAPANDGCYLSTAAVKNGQFNFYGYGNGSIPNGDAGWRLEDATDPMYCSVQYTYNGTTPPVVTLNTKGC</sequence>
<dbReference type="InterPro" id="IPR012902">
    <property type="entry name" value="N_methyl_site"/>
</dbReference>
<dbReference type="PROSITE" id="PS00409">
    <property type="entry name" value="PROKAR_NTER_METHYL"/>
    <property type="match status" value="1"/>
</dbReference>
<accession>A0A975SP76</accession>
<dbReference type="KEGG" id="aiq:Azoinq_05065"/>
<gene>
    <name evidence="2" type="ORF">Azoinq_05065</name>
</gene>
<reference evidence="2" key="1">
    <citation type="submission" date="2020-11" db="EMBL/GenBank/DDBJ databases">
        <title>Azospira inquinata sp. nov.</title>
        <authorList>
            <person name="Moe W.M."/>
            <person name="Mikes M.C."/>
        </authorList>
    </citation>
    <scope>NUCLEOTIDE SEQUENCE</scope>
    <source>
        <strain evidence="2">Azo-3</strain>
    </source>
</reference>
<proteinExistence type="predicted"/>
<protein>
    <submittedName>
        <fullName evidence="2">Prepilin-type N-terminal cleavage/methylation domain-containing protein</fullName>
    </submittedName>
</protein>
<dbReference type="AlphaFoldDB" id="A0A975SP76"/>
<dbReference type="Pfam" id="PF07963">
    <property type="entry name" value="N_methyl"/>
    <property type="match status" value="1"/>
</dbReference>